<evidence type="ECO:0000313" key="2">
    <source>
        <dbReference type="Proteomes" id="UP001432222"/>
    </source>
</evidence>
<reference evidence="1" key="1">
    <citation type="submission" date="2022-10" db="EMBL/GenBank/DDBJ databases">
        <title>The complete genomes of actinobacterial strains from the NBC collection.</title>
        <authorList>
            <person name="Joergensen T.S."/>
            <person name="Alvarez Arevalo M."/>
            <person name="Sterndorff E.B."/>
            <person name="Faurdal D."/>
            <person name="Vuksanovic O."/>
            <person name="Mourched A.-S."/>
            <person name="Charusanti P."/>
            <person name="Shaw S."/>
            <person name="Blin K."/>
            <person name="Weber T."/>
        </authorList>
    </citation>
    <scope>NUCLEOTIDE SEQUENCE</scope>
    <source>
        <strain evidence="1">NBC_00222</strain>
    </source>
</reference>
<dbReference type="RefSeq" id="WP_328958023.1">
    <property type="nucleotide sequence ID" value="NZ_CP108110.1"/>
</dbReference>
<name>A0ABZ1UBJ8_9ACTN</name>
<evidence type="ECO:0000313" key="1">
    <source>
        <dbReference type="EMBL" id="WUQ87464.1"/>
    </source>
</evidence>
<proteinExistence type="predicted"/>
<organism evidence="1 2">
    <name type="scientific">Kitasatospora purpeofusca</name>
    <dbReference type="NCBI Taxonomy" id="67352"/>
    <lineage>
        <taxon>Bacteria</taxon>
        <taxon>Bacillati</taxon>
        <taxon>Actinomycetota</taxon>
        <taxon>Actinomycetes</taxon>
        <taxon>Kitasatosporales</taxon>
        <taxon>Streptomycetaceae</taxon>
        <taxon>Kitasatospora</taxon>
    </lineage>
</organism>
<accession>A0ABZ1UBJ8</accession>
<dbReference type="EMBL" id="CP108110">
    <property type="protein sequence ID" value="WUQ87464.1"/>
    <property type="molecule type" value="Genomic_DNA"/>
</dbReference>
<gene>
    <name evidence="1" type="ORF">OHA16_33560</name>
</gene>
<sequence length="69" mass="7176">MRDPSVVQWAAKIGSALAQHPDGLSGAELAEATGLTPAQIEIGVRWQAMAAADWRSRAGMDDGPDSGQT</sequence>
<dbReference type="Proteomes" id="UP001432222">
    <property type="component" value="Chromosome"/>
</dbReference>
<protein>
    <submittedName>
        <fullName evidence="1">Uncharacterized protein</fullName>
    </submittedName>
</protein>
<keyword evidence="2" id="KW-1185">Reference proteome</keyword>